<dbReference type="RefSeq" id="WP_218055365.1">
    <property type="nucleotide sequence ID" value="NZ_CZQA01000008.1"/>
</dbReference>
<accession>A0A0S4LEM2</accession>
<sequence>MMGRISKERMDKALEHLKTISQEDYAKAKGMTNIVKTPRSFLFKTPKDYDLKGWRDLTILSDDGTPFKA</sequence>
<evidence type="ECO:0000313" key="2">
    <source>
        <dbReference type="Proteomes" id="UP000199032"/>
    </source>
</evidence>
<proteinExistence type="predicted"/>
<organism evidence="1 2">
    <name type="scientific">Candidatus Nitrospira nitrosa</name>
    <dbReference type="NCBI Taxonomy" id="1742972"/>
    <lineage>
        <taxon>Bacteria</taxon>
        <taxon>Pseudomonadati</taxon>
        <taxon>Nitrospirota</taxon>
        <taxon>Nitrospiria</taxon>
        <taxon>Nitrospirales</taxon>
        <taxon>Nitrospiraceae</taxon>
        <taxon>Nitrospira</taxon>
    </lineage>
</organism>
<dbReference type="EMBL" id="CZQA01000008">
    <property type="protein sequence ID" value="CUS36060.1"/>
    <property type="molecule type" value="Genomic_DNA"/>
</dbReference>
<reference evidence="1 2" key="1">
    <citation type="submission" date="2015-10" db="EMBL/GenBank/DDBJ databases">
        <authorList>
            <person name="Gilbert D.G."/>
        </authorList>
    </citation>
    <scope>NUCLEOTIDE SEQUENCE [LARGE SCALE GENOMIC DNA]</scope>
    <source>
        <strain evidence="1">COMA1</strain>
    </source>
</reference>
<dbReference type="STRING" id="1742972.COMA1_20619"/>
<dbReference type="AlphaFoldDB" id="A0A0S4LEM2"/>
<protein>
    <submittedName>
        <fullName evidence="1">Uncharacterized protein</fullName>
    </submittedName>
</protein>
<evidence type="ECO:0000313" key="1">
    <source>
        <dbReference type="EMBL" id="CUS36060.1"/>
    </source>
</evidence>
<name>A0A0S4LEM2_9BACT</name>
<dbReference type="Proteomes" id="UP000199032">
    <property type="component" value="Unassembled WGS sequence"/>
</dbReference>
<keyword evidence="2" id="KW-1185">Reference proteome</keyword>
<gene>
    <name evidence="1" type="ORF">COMA1_20619</name>
</gene>